<feature type="domain" description="Glycoside hydrolase family 3 N-terminal" evidence="7">
    <location>
        <begin position="54"/>
        <end position="380"/>
    </location>
</feature>
<gene>
    <name evidence="8" type="primary">yejJ</name>
    <name evidence="8" type="ORF">AHIS1636_27110</name>
</gene>
<keyword evidence="6" id="KW-0732">Signal</keyword>
<dbReference type="InterPro" id="IPR001764">
    <property type="entry name" value="Glyco_hydro_3_N"/>
</dbReference>
<evidence type="ECO:0000259" key="7">
    <source>
        <dbReference type="Pfam" id="PF00933"/>
    </source>
</evidence>
<dbReference type="PANTHER" id="PTHR30480">
    <property type="entry name" value="BETA-HEXOSAMINIDASE-RELATED"/>
    <property type="match status" value="1"/>
</dbReference>
<keyword evidence="5" id="KW-0326">Glycosidase</keyword>
<keyword evidence="4" id="KW-0378">Hydrolase</keyword>
<sequence length="387" mass="40993">MSLRWPAAIAAALVLGLTTAAPQGLAQASNPPSSVAVERTAAVPTPAQQLAKLTLDQRIGQVVMGGVPATGASSSDLAMIKRFHMGNIFLSGRSSKGVVATRKVTSALRATVSSRSTGGIPMFIATDQEGGYVQVLSGPGFEKIPTALHQGRWLPRSVQVSAQRWGSQLRSAGVNVNLAPVADTVPASLGTGNLPIGYWSREFGYTPGAVATDVVAFSKGMKASGVAPVVKHFPGLGRVRQNTDISSGVTDTVTTRRDAYLRPFKDGIGAGVRWVMVSNAYYSKIDARHIGPFSPTIMRTMLRSDLGFTGIVISDDLCNAKQLSPWSYSTRARAFFNAGGTMLLCTDARDLPAMQRYLHTYALANPAFRAKIDAAALKVLEVKQEGT</sequence>
<name>A0ABQ5MWC8_9MICC</name>
<protein>
    <recommendedName>
        <fullName evidence="3">beta-N-acetylhexosaminidase</fullName>
        <ecNumber evidence="3">3.2.1.52</ecNumber>
    </recommendedName>
</protein>
<evidence type="ECO:0000256" key="2">
    <source>
        <dbReference type="ARBA" id="ARBA00005336"/>
    </source>
</evidence>
<evidence type="ECO:0000256" key="3">
    <source>
        <dbReference type="ARBA" id="ARBA00012663"/>
    </source>
</evidence>
<dbReference type="Gene3D" id="3.20.20.300">
    <property type="entry name" value="Glycoside hydrolase, family 3, N-terminal domain"/>
    <property type="match status" value="1"/>
</dbReference>
<comment type="similarity">
    <text evidence="2">Belongs to the glycosyl hydrolase 3 family.</text>
</comment>
<dbReference type="InterPro" id="IPR017853">
    <property type="entry name" value="GH"/>
</dbReference>
<keyword evidence="9" id="KW-1185">Reference proteome</keyword>
<evidence type="ECO:0000256" key="5">
    <source>
        <dbReference type="ARBA" id="ARBA00023295"/>
    </source>
</evidence>
<dbReference type="InterPro" id="IPR050226">
    <property type="entry name" value="NagZ_Beta-hexosaminidase"/>
</dbReference>
<dbReference type="EMBL" id="BRVS01000014">
    <property type="protein sequence ID" value="GLB68269.1"/>
    <property type="molecule type" value="Genomic_DNA"/>
</dbReference>
<comment type="caution">
    <text evidence="8">The sequence shown here is derived from an EMBL/GenBank/DDBJ whole genome shotgun (WGS) entry which is preliminary data.</text>
</comment>
<proteinExistence type="inferred from homology"/>
<accession>A0ABQ5MWC8</accession>
<feature type="chain" id="PRO_5045591654" description="beta-N-acetylhexosaminidase" evidence="6">
    <location>
        <begin position="21"/>
        <end position="387"/>
    </location>
</feature>
<dbReference type="RefSeq" id="WP_264796372.1">
    <property type="nucleotide sequence ID" value="NZ_BRVS01000014.1"/>
</dbReference>
<dbReference type="InterPro" id="IPR036962">
    <property type="entry name" value="Glyco_hydro_3_N_sf"/>
</dbReference>
<evidence type="ECO:0000313" key="8">
    <source>
        <dbReference type="EMBL" id="GLB68269.1"/>
    </source>
</evidence>
<feature type="signal peptide" evidence="6">
    <location>
        <begin position="1"/>
        <end position="20"/>
    </location>
</feature>
<organism evidence="8 9">
    <name type="scientific">Arthrobacter mangrovi</name>
    <dbReference type="NCBI Taxonomy" id="2966350"/>
    <lineage>
        <taxon>Bacteria</taxon>
        <taxon>Bacillati</taxon>
        <taxon>Actinomycetota</taxon>
        <taxon>Actinomycetes</taxon>
        <taxon>Micrococcales</taxon>
        <taxon>Micrococcaceae</taxon>
        <taxon>Arthrobacter</taxon>
    </lineage>
</organism>
<dbReference type="Pfam" id="PF00933">
    <property type="entry name" value="Glyco_hydro_3"/>
    <property type="match status" value="1"/>
</dbReference>
<dbReference type="PANTHER" id="PTHR30480:SF13">
    <property type="entry name" value="BETA-HEXOSAMINIDASE"/>
    <property type="match status" value="1"/>
</dbReference>
<dbReference type="Proteomes" id="UP001209654">
    <property type="component" value="Unassembled WGS sequence"/>
</dbReference>
<dbReference type="EC" id="3.2.1.52" evidence="3"/>
<dbReference type="SUPFAM" id="SSF51445">
    <property type="entry name" value="(Trans)glycosidases"/>
    <property type="match status" value="1"/>
</dbReference>
<evidence type="ECO:0000313" key="9">
    <source>
        <dbReference type="Proteomes" id="UP001209654"/>
    </source>
</evidence>
<comment type="catalytic activity">
    <reaction evidence="1">
        <text>Hydrolysis of terminal non-reducing N-acetyl-D-hexosamine residues in N-acetyl-beta-D-hexosaminides.</text>
        <dbReference type="EC" id="3.2.1.52"/>
    </reaction>
</comment>
<reference evidence="8 9" key="1">
    <citation type="journal article" date="2023" name="Int. J. Syst. Evol. Microbiol.">
        <title>Arthrobacter mangrovi sp. nov., an actinobacterium isolated from the rhizosphere of a mangrove.</title>
        <authorList>
            <person name="Hamada M."/>
            <person name="Saitou S."/>
            <person name="Enomoto N."/>
            <person name="Nanri K."/>
            <person name="Hidaka K."/>
            <person name="Miura T."/>
            <person name="Tamura T."/>
        </authorList>
    </citation>
    <scope>NUCLEOTIDE SEQUENCE [LARGE SCALE GENOMIC DNA]</scope>
    <source>
        <strain evidence="8 9">NBRC 112813</strain>
    </source>
</reference>
<evidence type="ECO:0000256" key="1">
    <source>
        <dbReference type="ARBA" id="ARBA00001231"/>
    </source>
</evidence>
<evidence type="ECO:0000256" key="4">
    <source>
        <dbReference type="ARBA" id="ARBA00022801"/>
    </source>
</evidence>
<evidence type="ECO:0000256" key="6">
    <source>
        <dbReference type="SAM" id="SignalP"/>
    </source>
</evidence>